<keyword evidence="5" id="KW-1185">Reference proteome</keyword>
<name>A0ABD1XYG6_9MARC</name>
<dbReference type="SUPFAM" id="SSF53300">
    <property type="entry name" value="vWA-like"/>
    <property type="match status" value="1"/>
</dbReference>
<keyword evidence="2" id="KW-0472">Membrane</keyword>
<proteinExistence type="predicted"/>
<dbReference type="Gene3D" id="3.40.50.410">
    <property type="entry name" value="von Willebrand factor, type A domain"/>
    <property type="match status" value="1"/>
</dbReference>
<dbReference type="Proteomes" id="UP001605036">
    <property type="component" value="Unassembled WGS sequence"/>
</dbReference>
<dbReference type="PANTHER" id="PTHR10166">
    <property type="entry name" value="VOLTAGE-DEPENDENT CALCIUM CHANNEL SUBUNIT ALPHA-2/DELTA-RELATED"/>
    <property type="match status" value="1"/>
</dbReference>
<comment type="caution">
    <text evidence="4">The sequence shown here is derived from an EMBL/GenBank/DDBJ whole genome shotgun (WGS) entry which is preliminary data.</text>
</comment>
<sequence>MPKYVRAVFIQVLAIAALGIGLQIKQTSSQGTQGFSAQNQFDLLVSNIKILASKLGEIHSVLCPQNCACSQDFCQPLRKGSFTCFEPRVSNETNLYNCSSLLRRELGGNEKICSSIYVTNTSSVSYPRQSITSPPKAAQMSAICRTQELENVFVDISSQVPYFADYYVGMVDGSHRAFPGTLEEGGDPCLAYDSRKRPWYTGGINYANHLIILIDSGDGMTSNPILGNFTTSRLMLAKQFASALMGSVYSNNYINVFNFGGNNSLYKSSTRVSFTSADPESHPELQHLNDQINSITIEIGVETKPEDFVGALNITLKAFSDAVSDLASDALLNIILFTDGSFTQANGGLNLSNPKVAGIINQLQTRKVKLFIYGDPGKYDSDLQILSNSVNGVKNADTFVYLKQTDVNNFDPLFSMKSYFGYLAASSNAKYNKTPLWSPPYRDYFNVGLIVTVTMPSFSANKSFVGVAGIDIILEQLGSQQEAFKAIVTAQQNSLTAGSAMVSVPTTFDELCASPYKDVQDILCLGGSSKGDGKCCNTCGPSSRKKKIPRGAVVTGSVIGAPVGVVVLGFICWGIVIRWRKHKKTGDEPYPTEPLQPRGGESMENETEPRPYIA</sequence>
<evidence type="ECO:0000256" key="1">
    <source>
        <dbReference type="SAM" id="MobiDB-lite"/>
    </source>
</evidence>
<evidence type="ECO:0000313" key="4">
    <source>
        <dbReference type="EMBL" id="KAL2613932.1"/>
    </source>
</evidence>
<dbReference type="InterPro" id="IPR002035">
    <property type="entry name" value="VWF_A"/>
</dbReference>
<protein>
    <recommendedName>
        <fullName evidence="3">VWFA domain-containing protein</fullName>
    </recommendedName>
</protein>
<keyword evidence="2" id="KW-1133">Transmembrane helix</keyword>
<dbReference type="PROSITE" id="PS50234">
    <property type="entry name" value="VWFA"/>
    <property type="match status" value="1"/>
</dbReference>
<organism evidence="4 5">
    <name type="scientific">Riccia fluitans</name>
    <dbReference type="NCBI Taxonomy" id="41844"/>
    <lineage>
        <taxon>Eukaryota</taxon>
        <taxon>Viridiplantae</taxon>
        <taxon>Streptophyta</taxon>
        <taxon>Embryophyta</taxon>
        <taxon>Marchantiophyta</taxon>
        <taxon>Marchantiopsida</taxon>
        <taxon>Marchantiidae</taxon>
        <taxon>Marchantiales</taxon>
        <taxon>Ricciaceae</taxon>
        <taxon>Riccia</taxon>
    </lineage>
</organism>
<keyword evidence="2" id="KW-0812">Transmembrane</keyword>
<feature type="region of interest" description="Disordered" evidence="1">
    <location>
        <begin position="585"/>
        <end position="614"/>
    </location>
</feature>
<feature type="domain" description="VWFA" evidence="3">
    <location>
        <begin position="209"/>
        <end position="423"/>
    </location>
</feature>
<evidence type="ECO:0000259" key="3">
    <source>
        <dbReference type="PROSITE" id="PS50234"/>
    </source>
</evidence>
<gene>
    <name evidence="4" type="ORF">R1flu_025624</name>
</gene>
<dbReference type="InterPro" id="IPR036465">
    <property type="entry name" value="vWFA_dom_sf"/>
</dbReference>
<dbReference type="PANTHER" id="PTHR10166:SF37">
    <property type="entry name" value="STOLID, ISOFORM H"/>
    <property type="match status" value="1"/>
</dbReference>
<reference evidence="4 5" key="1">
    <citation type="submission" date="2024-09" db="EMBL/GenBank/DDBJ databases">
        <title>Chromosome-scale assembly of Riccia fluitans.</title>
        <authorList>
            <person name="Paukszto L."/>
            <person name="Sawicki J."/>
            <person name="Karawczyk K."/>
            <person name="Piernik-Szablinska J."/>
            <person name="Szczecinska M."/>
            <person name="Mazdziarz M."/>
        </authorList>
    </citation>
    <scope>NUCLEOTIDE SEQUENCE [LARGE SCALE GENOMIC DNA]</scope>
    <source>
        <strain evidence="4">Rf_01</strain>
        <tissue evidence="4">Aerial parts of the thallus</tissue>
    </source>
</reference>
<evidence type="ECO:0000256" key="2">
    <source>
        <dbReference type="SAM" id="Phobius"/>
    </source>
</evidence>
<evidence type="ECO:0000313" key="5">
    <source>
        <dbReference type="Proteomes" id="UP001605036"/>
    </source>
</evidence>
<dbReference type="Gene3D" id="3.30.450.20">
    <property type="entry name" value="PAS domain"/>
    <property type="match status" value="1"/>
</dbReference>
<feature type="transmembrane region" description="Helical" evidence="2">
    <location>
        <begin position="552"/>
        <end position="576"/>
    </location>
</feature>
<accession>A0ABD1XYG6</accession>
<dbReference type="EMBL" id="JBHFFA010000007">
    <property type="protein sequence ID" value="KAL2613932.1"/>
    <property type="molecule type" value="Genomic_DNA"/>
</dbReference>
<dbReference type="AlphaFoldDB" id="A0ABD1XYG6"/>
<dbReference type="InterPro" id="IPR051173">
    <property type="entry name" value="Ca_channel_alpha-2/delta"/>
</dbReference>